<dbReference type="Proteomes" id="UP001240697">
    <property type="component" value="Chromosome"/>
</dbReference>
<reference evidence="2 3" key="1">
    <citation type="submission" date="2023-05" db="EMBL/GenBank/DDBJ databases">
        <authorList>
            <person name="Yin Y."/>
            <person name="Lu Z."/>
        </authorList>
    </citation>
    <scope>NUCLEOTIDE SEQUENCE [LARGE SCALE GENOMIC DNA]</scope>
    <source>
        <strain evidence="2 3">ZM22</strain>
    </source>
</reference>
<dbReference type="RefSeq" id="WP_283485144.1">
    <property type="nucleotide sequence ID" value="NZ_CP125947.1"/>
</dbReference>
<evidence type="ECO:0000313" key="3">
    <source>
        <dbReference type="Proteomes" id="UP001240697"/>
    </source>
</evidence>
<dbReference type="InterPro" id="IPR009305">
    <property type="entry name" value="Mpo1-like"/>
</dbReference>
<sequence>MSETTSSSLQGTATDPSQFKSFAEFYPFYLGEHSNSTCRRLHFIGTSLSLIFLLMLFVTGNWWYLLAGLICGYAFAWIGHFGFEKNRPASFKRPLYSFMGDWMMWRDILLGRIKM</sequence>
<keyword evidence="1" id="KW-0812">Transmembrane</keyword>
<organism evidence="2 3">
    <name type="scientific">Comamonas resistens</name>
    <dbReference type="NCBI Taxonomy" id="3046670"/>
    <lineage>
        <taxon>Bacteria</taxon>
        <taxon>Pseudomonadati</taxon>
        <taxon>Pseudomonadota</taxon>
        <taxon>Betaproteobacteria</taxon>
        <taxon>Burkholderiales</taxon>
        <taxon>Comamonadaceae</taxon>
        <taxon>Comamonas</taxon>
    </lineage>
</organism>
<dbReference type="PANTHER" id="PTHR34205">
    <property type="entry name" value="TRANSMEMBRANE PROTEIN"/>
    <property type="match status" value="1"/>
</dbReference>
<dbReference type="EMBL" id="CP125947">
    <property type="protein sequence ID" value="WHS63992.1"/>
    <property type="molecule type" value="Genomic_DNA"/>
</dbReference>
<accession>A0ABY8SLN0</accession>
<gene>
    <name evidence="2" type="ORF">QMY55_15910</name>
</gene>
<dbReference type="Pfam" id="PF06127">
    <property type="entry name" value="Mpo1-like"/>
    <property type="match status" value="1"/>
</dbReference>
<keyword evidence="1" id="KW-1133">Transmembrane helix</keyword>
<keyword evidence="1" id="KW-0472">Membrane</keyword>
<evidence type="ECO:0000256" key="1">
    <source>
        <dbReference type="SAM" id="Phobius"/>
    </source>
</evidence>
<feature type="transmembrane region" description="Helical" evidence="1">
    <location>
        <begin position="64"/>
        <end position="83"/>
    </location>
</feature>
<feature type="transmembrane region" description="Helical" evidence="1">
    <location>
        <begin position="41"/>
        <end position="58"/>
    </location>
</feature>
<name>A0ABY8SLN0_9BURK</name>
<keyword evidence="3" id="KW-1185">Reference proteome</keyword>
<protein>
    <submittedName>
        <fullName evidence="2">DUF962 domain-containing protein</fullName>
    </submittedName>
</protein>
<dbReference type="PANTHER" id="PTHR34205:SF2">
    <property type="entry name" value="DUF962 DOMAIN-CONTAINING PROTEIN"/>
    <property type="match status" value="1"/>
</dbReference>
<evidence type="ECO:0000313" key="2">
    <source>
        <dbReference type="EMBL" id="WHS63992.1"/>
    </source>
</evidence>
<proteinExistence type="predicted"/>